<dbReference type="GO" id="GO:0003677">
    <property type="term" value="F:DNA binding"/>
    <property type="evidence" value="ECO:0007669"/>
    <property type="project" value="UniProtKB-UniRule"/>
</dbReference>
<feature type="compositionally biased region" description="Basic residues" evidence="10">
    <location>
        <begin position="82"/>
        <end position="91"/>
    </location>
</feature>
<keyword evidence="5 8" id="KW-0238">DNA-binding</keyword>
<evidence type="ECO:0000256" key="4">
    <source>
        <dbReference type="ARBA" id="ARBA00023015"/>
    </source>
</evidence>
<dbReference type="GO" id="GO:0005634">
    <property type="term" value="C:nucleus"/>
    <property type="evidence" value="ECO:0007669"/>
    <property type="project" value="UniProtKB-SubCell"/>
</dbReference>
<dbReference type="PANTHER" id="PTHR31992">
    <property type="entry name" value="DOF ZINC FINGER PROTEIN DOF1.4-RELATED"/>
    <property type="match status" value="1"/>
</dbReference>
<dbReference type="PROSITE" id="PS01361">
    <property type="entry name" value="ZF_DOF_1"/>
    <property type="match status" value="1"/>
</dbReference>
<keyword evidence="1 9" id="KW-0479">Metal-binding</keyword>
<organism evidence="12 13">
    <name type="scientific">Acacia crassicarpa</name>
    <name type="common">northern wattle</name>
    <dbReference type="NCBI Taxonomy" id="499986"/>
    <lineage>
        <taxon>Eukaryota</taxon>
        <taxon>Viridiplantae</taxon>
        <taxon>Streptophyta</taxon>
        <taxon>Embryophyta</taxon>
        <taxon>Tracheophyta</taxon>
        <taxon>Spermatophyta</taxon>
        <taxon>Magnoliopsida</taxon>
        <taxon>eudicotyledons</taxon>
        <taxon>Gunneridae</taxon>
        <taxon>Pentapetalae</taxon>
        <taxon>rosids</taxon>
        <taxon>fabids</taxon>
        <taxon>Fabales</taxon>
        <taxon>Fabaceae</taxon>
        <taxon>Caesalpinioideae</taxon>
        <taxon>mimosoid clade</taxon>
        <taxon>Acacieae</taxon>
        <taxon>Acacia</taxon>
    </lineage>
</organism>
<evidence type="ECO:0000256" key="6">
    <source>
        <dbReference type="ARBA" id="ARBA00023163"/>
    </source>
</evidence>
<proteinExistence type="predicted"/>
<dbReference type="Pfam" id="PF02701">
    <property type="entry name" value="Zn_ribbon_Dof"/>
    <property type="match status" value="1"/>
</dbReference>
<accession>A0AAE1JVZ0</accession>
<dbReference type="EMBL" id="JAWXYG010000003">
    <property type="protein sequence ID" value="KAK4277506.1"/>
    <property type="molecule type" value="Genomic_DNA"/>
</dbReference>
<keyword evidence="3 9" id="KW-0862">Zinc</keyword>
<keyword evidence="4 9" id="KW-0805">Transcription regulation</keyword>
<evidence type="ECO:0000313" key="12">
    <source>
        <dbReference type="EMBL" id="KAK4277506.1"/>
    </source>
</evidence>
<evidence type="ECO:0000256" key="1">
    <source>
        <dbReference type="ARBA" id="ARBA00022723"/>
    </source>
</evidence>
<dbReference type="InterPro" id="IPR003851">
    <property type="entry name" value="Znf_Dof"/>
</dbReference>
<evidence type="ECO:0000256" key="2">
    <source>
        <dbReference type="ARBA" id="ARBA00022771"/>
    </source>
</evidence>
<evidence type="ECO:0000256" key="5">
    <source>
        <dbReference type="ARBA" id="ARBA00023125"/>
    </source>
</evidence>
<evidence type="ECO:0000256" key="9">
    <source>
        <dbReference type="RuleBase" id="RU369094"/>
    </source>
</evidence>
<keyword evidence="2 8" id="KW-0863">Zinc-finger</keyword>
<dbReference type="GO" id="GO:0003700">
    <property type="term" value="F:DNA-binding transcription factor activity"/>
    <property type="evidence" value="ECO:0007669"/>
    <property type="project" value="UniProtKB-UniRule"/>
</dbReference>
<feature type="compositionally biased region" description="Polar residues" evidence="10">
    <location>
        <begin position="94"/>
        <end position="111"/>
    </location>
</feature>
<evidence type="ECO:0000256" key="8">
    <source>
        <dbReference type="PROSITE-ProRule" id="PRU00071"/>
    </source>
</evidence>
<evidence type="ECO:0000313" key="13">
    <source>
        <dbReference type="Proteomes" id="UP001293593"/>
    </source>
</evidence>
<reference evidence="12" key="1">
    <citation type="submission" date="2023-10" db="EMBL/GenBank/DDBJ databases">
        <title>Chromosome-level genome of the transformable northern wattle, Acacia crassicarpa.</title>
        <authorList>
            <person name="Massaro I."/>
            <person name="Sinha N.R."/>
            <person name="Poethig S."/>
            <person name="Leichty A.R."/>
        </authorList>
    </citation>
    <scope>NUCLEOTIDE SEQUENCE</scope>
    <source>
        <strain evidence="12">Acra3RX</strain>
        <tissue evidence="12">Leaf</tissue>
    </source>
</reference>
<comment type="function">
    <text evidence="9">Transcription factor that binds specifically to a 5'-AA[AG]G-3' consensus core sequence.</text>
</comment>
<evidence type="ECO:0000256" key="10">
    <source>
        <dbReference type="SAM" id="MobiDB-lite"/>
    </source>
</evidence>
<dbReference type="Proteomes" id="UP001293593">
    <property type="component" value="Unassembled WGS sequence"/>
</dbReference>
<protein>
    <recommendedName>
        <fullName evidence="9">Dof zinc finger protein</fullName>
    </recommendedName>
</protein>
<comment type="caution">
    <text evidence="12">The sequence shown here is derived from an EMBL/GenBank/DDBJ whole genome shotgun (WGS) entry which is preliminary data.</text>
</comment>
<name>A0AAE1JVZ0_9FABA</name>
<evidence type="ECO:0000259" key="11">
    <source>
        <dbReference type="PROSITE" id="PS50884"/>
    </source>
</evidence>
<evidence type="ECO:0000256" key="3">
    <source>
        <dbReference type="ARBA" id="ARBA00022833"/>
    </source>
</evidence>
<dbReference type="PROSITE" id="PS50884">
    <property type="entry name" value="ZF_DOF_2"/>
    <property type="match status" value="1"/>
</dbReference>
<dbReference type="AlphaFoldDB" id="A0AAE1JVZ0"/>
<dbReference type="PANTHER" id="PTHR31992:SF316">
    <property type="entry name" value="DOF ZINC FINGER PROTEIN DOF1.2"/>
    <property type="match status" value="1"/>
</dbReference>
<comment type="subcellular location">
    <subcellularLocation>
        <location evidence="8 9">Nucleus</location>
    </subcellularLocation>
</comment>
<keyword evidence="7 8" id="KW-0539">Nucleus</keyword>
<keyword evidence="13" id="KW-1185">Reference proteome</keyword>
<dbReference type="GO" id="GO:0008270">
    <property type="term" value="F:zinc ion binding"/>
    <property type="evidence" value="ECO:0007669"/>
    <property type="project" value="UniProtKB-KW"/>
</dbReference>
<sequence>MCTMMLGSCEFSAASSDAKPFPRWKPHHVEPSPPPCPRCSSSNTKFCYYNNYSLSQPRYLCKSCRRYWTKGGFLRNVPVRGGSRKSRRPKTTRLPPSQRVSTNYAPTNSDTNGSDIDMAVVFANYLSSGNDVPQPSDPVVEGEGMVFPRDESSVMSGIELEWESLLGGGDGGEVVQDDVFCLSDATTSSSSSVMWQPPPPLMQLPEELDNPLPFNYDEVAQFPIIADYSWNWNSFDFPTLQAFSSSRPLDP</sequence>
<dbReference type="InterPro" id="IPR045174">
    <property type="entry name" value="Dof"/>
</dbReference>
<feature type="region of interest" description="Disordered" evidence="10">
    <location>
        <begin position="78"/>
        <end position="111"/>
    </location>
</feature>
<evidence type="ECO:0000256" key="7">
    <source>
        <dbReference type="ARBA" id="ARBA00023242"/>
    </source>
</evidence>
<keyword evidence="6 9" id="KW-0804">Transcription</keyword>
<feature type="domain" description="Dof-type" evidence="11">
    <location>
        <begin position="34"/>
        <end position="88"/>
    </location>
</feature>
<gene>
    <name evidence="12" type="ORF">QN277_015497</name>
</gene>